<keyword evidence="3" id="KW-1185">Reference proteome</keyword>
<dbReference type="RefSeq" id="WP_124151730.1">
    <property type="nucleotide sequence ID" value="NZ_RQIS01000009.1"/>
</dbReference>
<evidence type="ECO:0000313" key="2">
    <source>
        <dbReference type="EMBL" id="RQH05802.1"/>
    </source>
</evidence>
<evidence type="ECO:0000259" key="1">
    <source>
        <dbReference type="Pfam" id="PF13503"/>
    </source>
</evidence>
<dbReference type="Pfam" id="PF13503">
    <property type="entry name" value="DUF4123"/>
    <property type="match status" value="1"/>
</dbReference>
<dbReference type="AlphaFoldDB" id="A0A3N6N9Y2"/>
<name>A0A3N6N9Y2_9BURK</name>
<reference evidence="2 3" key="1">
    <citation type="submission" date="2018-11" db="EMBL/GenBank/DDBJ databases">
        <title>Paraburkholderia sp. DHOA04, isolated from soil.</title>
        <authorList>
            <person name="Gao Z.-H."/>
            <person name="Qiu L.-H."/>
            <person name="Fu J.-C."/>
        </authorList>
    </citation>
    <scope>NUCLEOTIDE SEQUENCE [LARGE SCALE GENOMIC DNA]</scope>
    <source>
        <strain evidence="2 3">DHOA04</strain>
    </source>
</reference>
<protein>
    <submittedName>
        <fullName evidence="2">DUF4123 domain-containing protein</fullName>
    </submittedName>
</protein>
<dbReference type="Proteomes" id="UP000272778">
    <property type="component" value="Unassembled WGS sequence"/>
</dbReference>
<comment type="caution">
    <text evidence="2">The sequence shown here is derived from an EMBL/GenBank/DDBJ whole genome shotgun (WGS) entry which is preliminary data.</text>
</comment>
<sequence length="270" mass="29438">MVHYVIVEPANGKLELPGVPSVYEVGELVPAARSELEGVAPVLYCAEHPELQMPALRERAESDRDNGLPPAVCAIVESGKATGRLRQHLADRLILPAPTSGDAVFRYYDPRVFPHLRRILKAGQMGALLGPVTSWTFLDPISGWTEVNGAAEPEIAFGVTADQYERIARIELVQRALDVLRRNGTAPRPDMPALLDSQLVKGEVYGLVGGDLLAFALHGALVSPEFDRHPRVRAVLQAPRKGSYAEAVAEWSAADWEAIARESIRIDKSV</sequence>
<accession>A0A3N6N9Y2</accession>
<organism evidence="2 3">
    <name type="scientific">Paraburkholderia dinghuensis</name>
    <dbReference type="NCBI Taxonomy" id="2305225"/>
    <lineage>
        <taxon>Bacteria</taxon>
        <taxon>Pseudomonadati</taxon>
        <taxon>Pseudomonadota</taxon>
        <taxon>Betaproteobacteria</taxon>
        <taxon>Burkholderiales</taxon>
        <taxon>Burkholderiaceae</taxon>
        <taxon>Paraburkholderia</taxon>
    </lineage>
</organism>
<dbReference type="EMBL" id="RQIS01000009">
    <property type="protein sequence ID" value="RQH05802.1"/>
    <property type="molecule type" value="Genomic_DNA"/>
</dbReference>
<feature type="domain" description="DUF4123" evidence="1">
    <location>
        <begin position="33"/>
        <end position="124"/>
    </location>
</feature>
<dbReference type="InterPro" id="IPR025391">
    <property type="entry name" value="DUF4123"/>
</dbReference>
<proteinExistence type="predicted"/>
<gene>
    <name evidence="2" type="ORF">D1Y85_14425</name>
</gene>
<dbReference type="OrthoDB" id="8584274at2"/>
<evidence type="ECO:0000313" key="3">
    <source>
        <dbReference type="Proteomes" id="UP000272778"/>
    </source>
</evidence>